<dbReference type="PANTHER" id="PTHR10039:SF16">
    <property type="entry name" value="GPI INOSITOL-DEACYLASE"/>
    <property type="match status" value="1"/>
</dbReference>
<evidence type="ECO:0000313" key="2">
    <source>
        <dbReference type="Proteomes" id="UP000324767"/>
    </source>
</evidence>
<dbReference type="OrthoDB" id="1577640at2759"/>
<name>A0A5M8Q1X4_9LECA</name>
<proteinExistence type="predicted"/>
<sequence>MHSLLEKAEGMFRWVDCQLQAIRTCSKVTSVYNVLNRFPKDLYEQYKSDLARVPDGDVEDALKLLQRLTFSQRKLRLEEVVDLLAVDTKADFPVFNVKEPTIPHSQILVICGSLMRANINKAGCNDLGDEAEVTTLTVSHSTVLEFLTSQPIKIGSLPEYSTPLVAASALGSERIVVAFLSNGADPTLAGNYSWGSPLAAAI</sequence>
<dbReference type="SUPFAM" id="SSF48403">
    <property type="entry name" value="Ankyrin repeat"/>
    <property type="match status" value="1"/>
</dbReference>
<comment type="caution">
    <text evidence="1">The sequence shown here is derived from an EMBL/GenBank/DDBJ whole genome shotgun (WGS) entry which is preliminary data.</text>
</comment>
<accession>A0A5M8Q1X4</accession>
<dbReference type="AlphaFoldDB" id="A0A5M8Q1X4"/>
<dbReference type="Proteomes" id="UP000324767">
    <property type="component" value="Unassembled WGS sequence"/>
</dbReference>
<dbReference type="InterPro" id="IPR036770">
    <property type="entry name" value="Ankyrin_rpt-contain_sf"/>
</dbReference>
<gene>
    <name evidence="1" type="ORF">FRX48_00460</name>
</gene>
<protein>
    <submittedName>
        <fullName evidence="1">Uncharacterized protein</fullName>
    </submittedName>
</protein>
<dbReference type="PANTHER" id="PTHR10039">
    <property type="entry name" value="AMELOGENIN"/>
    <property type="match status" value="1"/>
</dbReference>
<organism evidence="1 2">
    <name type="scientific">Lasallia pustulata</name>
    <dbReference type="NCBI Taxonomy" id="136370"/>
    <lineage>
        <taxon>Eukaryota</taxon>
        <taxon>Fungi</taxon>
        <taxon>Dikarya</taxon>
        <taxon>Ascomycota</taxon>
        <taxon>Pezizomycotina</taxon>
        <taxon>Lecanoromycetes</taxon>
        <taxon>OSLEUM clade</taxon>
        <taxon>Umbilicariomycetidae</taxon>
        <taxon>Umbilicariales</taxon>
        <taxon>Umbilicariaceae</taxon>
        <taxon>Lasallia</taxon>
    </lineage>
</organism>
<evidence type="ECO:0000313" key="1">
    <source>
        <dbReference type="EMBL" id="KAA6415742.1"/>
    </source>
</evidence>
<reference evidence="1 2" key="1">
    <citation type="submission" date="2019-09" db="EMBL/GenBank/DDBJ databases">
        <title>The hologenome of the rock-dwelling lichen Lasallia pustulata.</title>
        <authorList>
            <person name="Greshake Tzovaras B."/>
            <person name="Segers F."/>
            <person name="Bicker A."/>
            <person name="Dal Grande F."/>
            <person name="Otte J."/>
            <person name="Hankeln T."/>
            <person name="Schmitt I."/>
            <person name="Ebersberger I."/>
        </authorList>
    </citation>
    <scope>NUCLEOTIDE SEQUENCE [LARGE SCALE GENOMIC DNA]</scope>
    <source>
        <strain evidence="1">A1-1</strain>
    </source>
</reference>
<dbReference type="EMBL" id="VXIT01000001">
    <property type="protein sequence ID" value="KAA6415742.1"/>
    <property type="molecule type" value="Genomic_DNA"/>
</dbReference>